<gene>
    <name evidence="1" type="ORF">ILEXP_LOCUS50603</name>
</gene>
<dbReference type="EMBL" id="CAUOFW020007769">
    <property type="protein sequence ID" value="CAK9180592.1"/>
    <property type="molecule type" value="Genomic_DNA"/>
</dbReference>
<evidence type="ECO:0000313" key="2">
    <source>
        <dbReference type="Proteomes" id="UP001642360"/>
    </source>
</evidence>
<reference evidence="1 2" key="1">
    <citation type="submission" date="2024-02" db="EMBL/GenBank/DDBJ databases">
        <authorList>
            <person name="Vignale AGUSTIN F."/>
            <person name="Sosa J E."/>
            <person name="Modenutti C."/>
        </authorList>
    </citation>
    <scope>NUCLEOTIDE SEQUENCE [LARGE SCALE GENOMIC DNA]</scope>
</reference>
<sequence length="138" mass="14669">MKIVTSGCDAPNFESDPSINLDQQSNAPTSLFLAQRRTVVRSNWNHIPINEGRPNVSILVTLINGLYADSISDLLAAISGVDGESVVVNSDIIIRVSRNDGDLDVGAEDVGCGDVQAVDGGVLEDKTGFFGLQNRPDN</sequence>
<comment type="caution">
    <text evidence="1">The sequence shown here is derived from an EMBL/GenBank/DDBJ whole genome shotgun (WGS) entry which is preliminary data.</text>
</comment>
<accession>A0ABC8UI16</accession>
<dbReference type="Proteomes" id="UP001642360">
    <property type="component" value="Unassembled WGS sequence"/>
</dbReference>
<organism evidence="1 2">
    <name type="scientific">Ilex paraguariensis</name>
    <name type="common">yerba mate</name>
    <dbReference type="NCBI Taxonomy" id="185542"/>
    <lineage>
        <taxon>Eukaryota</taxon>
        <taxon>Viridiplantae</taxon>
        <taxon>Streptophyta</taxon>
        <taxon>Embryophyta</taxon>
        <taxon>Tracheophyta</taxon>
        <taxon>Spermatophyta</taxon>
        <taxon>Magnoliopsida</taxon>
        <taxon>eudicotyledons</taxon>
        <taxon>Gunneridae</taxon>
        <taxon>Pentapetalae</taxon>
        <taxon>asterids</taxon>
        <taxon>campanulids</taxon>
        <taxon>Aquifoliales</taxon>
        <taxon>Aquifoliaceae</taxon>
        <taxon>Ilex</taxon>
    </lineage>
</organism>
<name>A0ABC8UI16_9AQUA</name>
<keyword evidence="2" id="KW-1185">Reference proteome</keyword>
<proteinExistence type="predicted"/>
<protein>
    <submittedName>
        <fullName evidence="1">Uncharacterized protein</fullName>
    </submittedName>
</protein>
<evidence type="ECO:0000313" key="1">
    <source>
        <dbReference type="EMBL" id="CAK9180592.1"/>
    </source>
</evidence>
<dbReference type="AlphaFoldDB" id="A0ABC8UI16"/>